<dbReference type="SUPFAM" id="SSF54534">
    <property type="entry name" value="FKBP-like"/>
    <property type="match status" value="2"/>
</dbReference>
<evidence type="ECO:0000256" key="8">
    <source>
        <dbReference type="ARBA" id="ARBA00037071"/>
    </source>
</evidence>
<comment type="catalytic activity">
    <reaction evidence="1 9">
        <text>[protein]-peptidylproline (omega=180) = [protein]-peptidylproline (omega=0)</text>
        <dbReference type="Rhea" id="RHEA:16237"/>
        <dbReference type="Rhea" id="RHEA-COMP:10747"/>
        <dbReference type="Rhea" id="RHEA-COMP:10748"/>
        <dbReference type="ChEBI" id="CHEBI:83833"/>
        <dbReference type="ChEBI" id="CHEBI:83834"/>
        <dbReference type="EC" id="5.2.1.8"/>
    </reaction>
</comment>
<reference evidence="12" key="1">
    <citation type="submission" date="2020-10" db="EMBL/GenBank/DDBJ databases">
        <authorList>
            <person name="Gilroy R."/>
        </authorList>
    </citation>
    <scope>NUCLEOTIDE SEQUENCE</scope>
    <source>
        <strain evidence="12">B1-3475</strain>
    </source>
</reference>
<dbReference type="Gene3D" id="3.10.50.40">
    <property type="match status" value="2"/>
</dbReference>
<dbReference type="PROSITE" id="PS51257">
    <property type="entry name" value="PROKAR_LIPOPROTEIN"/>
    <property type="match status" value="1"/>
</dbReference>
<name>A0A9D9HLB9_9BACT</name>
<evidence type="ECO:0000256" key="3">
    <source>
        <dbReference type="ARBA" id="ARBA00006577"/>
    </source>
</evidence>
<keyword evidence="6" id="KW-0143">Chaperone</keyword>
<dbReference type="GO" id="GO:0003755">
    <property type="term" value="F:peptidyl-prolyl cis-trans isomerase activity"/>
    <property type="evidence" value="ECO:0007669"/>
    <property type="project" value="UniProtKB-KW"/>
</dbReference>
<dbReference type="EMBL" id="JADIMK010000065">
    <property type="protein sequence ID" value="MBO8455950.1"/>
    <property type="molecule type" value="Genomic_DNA"/>
</dbReference>
<dbReference type="EC" id="5.2.1.8" evidence="9"/>
<comment type="subcellular location">
    <subcellularLocation>
        <location evidence="2">Cytoplasm</location>
    </subcellularLocation>
</comment>
<evidence type="ECO:0000256" key="4">
    <source>
        <dbReference type="ARBA" id="ARBA00022490"/>
    </source>
</evidence>
<protein>
    <recommendedName>
        <fullName evidence="9">peptidylprolyl isomerase</fullName>
        <ecNumber evidence="9">5.2.1.8</ecNumber>
    </recommendedName>
</protein>
<keyword evidence="7 9" id="KW-0413">Isomerase</keyword>
<dbReference type="PANTHER" id="PTHR47861:SF3">
    <property type="entry name" value="FKBP-TYPE PEPTIDYL-PROLYL CIS-TRANS ISOMERASE SLYD"/>
    <property type="match status" value="1"/>
</dbReference>
<dbReference type="PANTHER" id="PTHR47861">
    <property type="entry name" value="FKBP-TYPE PEPTIDYL-PROLYL CIS-TRANS ISOMERASE SLYD"/>
    <property type="match status" value="1"/>
</dbReference>
<keyword evidence="4" id="KW-0963">Cytoplasm</keyword>
<feature type="chain" id="PRO_5039105480" description="peptidylprolyl isomerase" evidence="10">
    <location>
        <begin position="26"/>
        <end position="365"/>
    </location>
</feature>
<evidence type="ECO:0000256" key="5">
    <source>
        <dbReference type="ARBA" id="ARBA00023110"/>
    </source>
</evidence>
<dbReference type="Proteomes" id="UP000823617">
    <property type="component" value="Unassembled WGS sequence"/>
</dbReference>
<proteinExistence type="inferred from homology"/>
<dbReference type="GO" id="GO:0005737">
    <property type="term" value="C:cytoplasm"/>
    <property type="evidence" value="ECO:0007669"/>
    <property type="project" value="UniProtKB-SubCell"/>
</dbReference>
<sequence>MDRKNFFAPLAAICAAILMQGCATSVDSPVNEAEKRYFDAWVAVNIPDWTKTEHWIYIDEAGETVGTGDPVAEGYLFVEYTVRDLNGNITSSTSEETAKRLNTYKPQNYYGPKVWNTSSMNAGVYYAVFDLGGMKIGGKRTAVIPGWMASYTKYSTEEEYINNVTGNSDSIYEIELTGQTDDITGWENGQMADFVEDNSYGLFTQLSPSDTTETGFYYEGKIFADGAFSSYDIEKLDTDTTSTLFASDTTVYINYTGMLLNGQAFDTTKERTAKDNNIYSSSKTYEPVKITWSENWSGIKMGDDGNSVTSGFAKTLWRMSCVEGVKSATGMFYSGFGYSYSGSGDVIPAYAPLIFEIEFTEAPED</sequence>
<dbReference type="AlphaFoldDB" id="A0A9D9HLB9"/>
<dbReference type="GO" id="GO:0042026">
    <property type="term" value="P:protein refolding"/>
    <property type="evidence" value="ECO:0007669"/>
    <property type="project" value="UniProtKB-ARBA"/>
</dbReference>
<dbReference type="InterPro" id="IPR046357">
    <property type="entry name" value="PPIase_dom_sf"/>
</dbReference>
<dbReference type="PROSITE" id="PS50059">
    <property type="entry name" value="FKBP_PPIASE"/>
    <property type="match status" value="1"/>
</dbReference>
<feature type="domain" description="PPIase FKBP-type" evidence="11">
    <location>
        <begin position="248"/>
        <end position="363"/>
    </location>
</feature>
<keyword evidence="10" id="KW-0732">Signal</keyword>
<comment type="function">
    <text evidence="8">Also involved in hydrogenase metallocenter assembly, probably by participating in the nickel insertion step. This function in hydrogenase biosynthesis requires chaperone activity and the presence of the metal-binding domain, but not PPIase activity.</text>
</comment>
<gene>
    <name evidence="12" type="ORF">IAC08_06055</name>
</gene>
<evidence type="ECO:0000313" key="12">
    <source>
        <dbReference type="EMBL" id="MBO8455950.1"/>
    </source>
</evidence>
<dbReference type="InterPro" id="IPR001179">
    <property type="entry name" value="PPIase_FKBP_dom"/>
</dbReference>
<comment type="caution">
    <text evidence="12">The sequence shown here is derived from an EMBL/GenBank/DDBJ whole genome shotgun (WGS) entry which is preliminary data.</text>
</comment>
<organism evidence="12 13">
    <name type="scientific">Candidatus Cryptobacteroides intestinigallinarum</name>
    <dbReference type="NCBI Taxonomy" id="2840767"/>
    <lineage>
        <taxon>Bacteria</taxon>
        <taxon>Pseudomonadati</taxon>
        <taxon>Bacteroidota</taxon>
        <taxon>Bacteroidia</taxon>
        <taxon>Bacteroidales</taxon>
        <taxon>Candidatus Cryptobacteroides</taxon>
    </lineage>
</organism>
<evidence type="ECO:0000256" key="1">
    <source>
        <dbReference type="ARBA" id="ARBA00000971"/>
    </source>
</evidence>
<evidence type="ECO:0000256" key="7">
    <source>
        <dbReference type="ARBA" id="ARBA00023235"/>
    </source>
</evidence>
<accession>A0A9D9HLB9</accession>
<evidence type="ECO:0000256" key="2">
    <source>
        <dbReference type="ARBA" id="ARBA00004496"/>
    </source>
</evidence>
<reference evidence="12" key="2">
    <citation type="journal article" date="2021" name="PeerJ">
        <title>Extensive microbial diversity within the chicken gut microbiome revealed by metagenomics and culture.</title>
        <authorList>
            <person name="Gilroy R."/>
            <person name="Ravi A."/>
            <person name="Getino M."/>
            <person name="Pursley I."/>
            <person name="Horton D.L."/>
            <person name="Alikhan N.F."/>
            <person name="Baker D."/>
            <person name="Gharbi K."/>
            <person name="Hall N."/>
            <person name="Watson M."/>
            <person name="Adriaenssens E.M."/>
            <person name="Foster-Nyarko E."/>
            <person name="Jarju S."/>
            <person name="Secka A."/>
            <person name="Antonio M."/>
            <person name="Oren A."/>
            <person name="Chaudhuri R.R."/>
            <person name="La Ragione R."/>
            <person name="Hildebrand F."/>
            <person name="Pallen M.J."/>
        </authorList>
    </citation>
    <scope>NUCLEOTIDE SEQUENCE</scope>
    <source>
        <strain evidence="12">B1-3475</strain>
    </source>
</reference>
<evidence type="ECO:0000256" key="10">
    <source>
        <dbReference type="SAM" id="SignalP"/>
    </source>
</evidence>
<evidence type="ECO:0000256" key="6">
    <source>
        <dbReference type="ARBA" id="ARBA00023186"/>
    </source>
</evidence>
<evidence type="ECO:0000256" key="9">
    <source>
        <dbReference type="PROSITE-ProRule" id="PRU00277"/>
    </source>
</evidence>
<comment type="similarity">
    <text evidence="3">Belongs to the FKBP-type PPIase family.</text>
</comment>
<evidence type="ECO:0000259" key="11">
    <source>
        <dbReference type="PROSITE" id="PS50059"/>
    </source>
</evidence>
<evidence type="ECO:0000313" key="13">
    <source>
        <dbReference type="Proteomes" id="UP000823617"/>
    </source>
</evidence>
<feature type="signal peptide" evidence="10">
    <location>
        <begin position="1"/>
        <end position="25"/>
    </location>
</feature>
<keyword evidence="5 9" id="KW-0697">Rotamase</keyword>